<keyword evidence="1" id="KW-0812">Transmembrane</keyword>
<dbReference type="EMBL" id="CP094534">
    <property type="protein sequence ID" value="UOE32285.1"/>
    <property type="molecule type" value="Genomic_DNA"/>
</dbReference>
<evidence type="ECO:0000313" key="3">
    <source>
        <dbReference type="Proteomes" id="UP000831390"/>
    </source>
</evidence>
<gene>
    <name evidence="2" type="ORF">MTP16_14210</name>
</gene>
<dbReference type="Proteomes" id="UP000831390">
    <property type="component" value="Chromosome"/>
</dbReference>
<feature type="transmembrane region" description="Helical" evidence="1">
    <location>
        <begin position="40"/>
        <end position="59"/>
    </location>
</feature>
<keyword evidence="1" id="KW-0472">Membrane</keyword>
<reference evidence="2 3" key="1">
    <citation type="submission" date="2022-03" db="EMBL/GenBank/DDBJ databases">
        <title>Hymenobactersp. isolated from the air.</title>
        <authorList>
            <person name="Won M."/>
            <person name="Kwon S.-W."/>
        </authorList>
    </citation>
    <scope>NUCLEOTIDE SEQUENCE [LARGE SCALE GENOMIC DNA]</scope>
    <source>
        <strain evidence="2 3">KACC 22596</strain>
    </source>
</reference>
<evidence type="ECO:0000313" key="2">
    <source>
        <dbReference type="EMBL" id="UOE32285.1"/>
    </source>
</evidence>
<name>A0ABY4AZF1_9BACT</name>
<accession>A0ABY4AZF1</accession>
<protein>
    <submittedName>
        <fullName evidence="2">Uncharacterized protein</fullName>
    </submittedName>
</protein>
<proteinExistence type="predicted"/>
<keyword evidence="3" id="KW-1185">Reference proteome</keyword>
<feature type="transmembrane region" description="Helical" evidence="1">
    <location>
        <begin position="108"/>
        <end position="127"/>
    </location>
</feature>
<sequence length="141" mass="16098">MSAPATPPISEEVYSIPATYRKMENTHILFWLLKDIAWCMVWRPLGLAMVVPTLGIALVITWRTRVYASELAHNLAIVFWITANSYWMTSEFFGFDTVHVTPTITGKHLALVPFLIGLGILLWYYLVTKPRENREAQTATL</sequence>
<organism evidence="2 3">
    <name type="scientific">Hymenobacter monticola</name>
    <dbReference type="NCBI Taxonomy" id="1705399"/>
    <lineage>
        <taxon>Bacteria</taxon>
        <taxon>Pseudomonadati</taxon>
        <taxon>Bacteroidota</taxon>
        <taxon>Cytophagia</taxon>
        <taxon>Cytophagales</taxon>
        <taxon>Hymenobacteraceae</taxon>
        <taxon>Hymenobacter</taxon>
    </lineage>
</organism>
<evidence type="ECO:0000256" key="1">
    <source>
        <dbReference type="SAM" id="Phobius"/>
    </source>
</evidence>
<feature type="transmembrane region" description="Helical" evidence="1">
    <location>
        <begin position="71"/>
        <end position="88"/>
    </location>
</feature>
<dbReference type="RefSeq" id="WP_243510446.1">
    <property type="nucleotide sequence ID" value="NZ_CP094534.1"/>
</dbReference>
<keyword evidence="1" id="KW-1133">Transmembrane helix</keyword>